<sequence length="308" mass="33965">MAGKASPTVKTRFARCLARAHASSFNNHKNEALVEKLLLNLTRAMKAGTPSERKIAKYLIEHLDELPFETAQTLAAKLGLSPMTVGRFLRSLGYRQFSDIRADLRHAEEMGGEEQTVSIAGGEQSNPFSQLLSQQIQAIQTAFDMTSQPIWRLAMNEIASTPDIFLATSPESMGTGRHFHGRLLEYRRQVHYLGSDSAAYVALWDFDPAKALLILMDCGGSLSPLQSLSSTARKSGYRTLLITTRFYEWGPESADICLAMPHAQNGGQGLLQLVALMEFTLCSLIAGADETRRTRMKNLTGLKRSLGI</sequence>
<evidence type="ECO:0000313" key="2">
    <source>
        <dbReference type="EMBL" id="CUX52862.1"/>
    </source>
</evidence>
<organism evidence="2 3">
    <name type="scientific">Agrobacterium genomosp. 13 str. CFBP 6927</name>
    <dbReference type="NCBI Taxonomy" id="1183428"/>
    <lineage>
        <taxon>Bacteria</taxon>
        <taxon>Pseudomonadati</taxon>
        <taxon>Pseudomonadota</taxon>
        <taxon>Alphaproteobacteria</taxon>
        <taxon>Hyphomicrobiales</taxon>
        <taxon>Rhizobiaceae</taxon>
        <taxon>Rhizobium/Agrobacterium group</taxon>
        <taxon>Agrobacterium</taxon>
        <taxon>Agrobacterium tumefaciens complex</taxon>
    </lineage>
</organism>
<dbReference type="Proteomes" id="UP000191812">
    <property type="component" value="Unassembled WGS sequence"/>
</dbReference>
<dbReference type="Gene3D" id="3.40.50.10490">
    <property type="entry name" value="Glucose-6-phosphate isomerase like protein, domain 1"/>
    <property type="match status" value="1"/>
</dbReference>
<accession>A0ABM9VK72</accession>
<evidence type="ECO:0000259" key="1">
    <source>
        <dbReference type="PROSITE" id="PS51071"/>
    </source>
</evidence>
<dbReference type="InterPro" id="IPR009057">
    <property type="entry name" value="Homeodomain-like_sf"/>
</dbReference>
<feature type="domain" description="HTH rpiR-type" evidence="1">
    <location>
        <begin position="35"/>
        <end position="111"/>
    </location>
</feature>
<dbReference type="EMBL" id="FBWH01000037">
    <property type="protein sequence ID" value="CUX52862.1"/>
    <property type="molecule type" value="Genomic_DNA"/>
</dbReference>
<dbReference type="PROSITE" id="PS51071">
    <property type="entry name" value="HTH_RPIR"/>
    <property type="match status" value="1"/>
</dbReference>
<dbReference type="Gene3D" id="1.10.10.10">
    <property type="entry name" value="Winged helix-like DNA-binding domain superfamily/Winged helix DNA-binding domain"/>
    <property type="match status" value="1"/>
</dbReference>
<evidence type="ECO:0000313" key="3">
    <source>
        <dbReference type="Proteomes" id="UP000191812"/>
    </source>
</evidence>
<dbReference type="PANTHER" id="PTHR30514:SF18">
    <property type="entry name" value="RPIR-FAMILY TRANSCRIPTIONAL REGULATOR"/>
    <property type="match status" value="1"/>
</dbReference>
<comment type="caution">
    <text evidence="2">The sequence shown here is derived from an EMBL/GenBank/DDBJ whole genome shotgun (WGS) entry which is preliminary data.</text>
</comment>
<keyword evidence="3" id="KW-1185">Reference proteome</keyword>
<dbReference type="InterPro" id="IPR036388">
    <property type="entry name" value="WH-like_DNA-bd_sf"/>
</dbReference>
<protein>
    <submittedName>
        <fullName evidence="2">RpiR family transcriptional regulator</fullName>
    </submittedName>
</protein>
<dbReference type="PANTHER" id="PTHR30514">
    <property type="entry name" value="GLUCOKINASE"/>
    <property type="match status" value="1"/>
</dbReference>
<dbReference type="Pfam" id="PF01418">
    <property type="entry name" value="HTH_6"/>
    <property type="match status" value="1"/>
</dbReference>
<reference evidence="2 3" key="1">
    <citation type="submission" date="2016-01" db="EMBL/GenBank/DDBJ databases">
        <authorList>
            <person name="Regsiter A."/>
            <person name="william w."/>
        </authorList>
    </citation>
    <scope>NUCLEOTIDE SEQUENCE [LARGE SCALE GENOMIC DNA]</scope>
    <source>
        <strain evidence="2 3">CFBP 6927</strain>
    </source>
</reference>
<dbReference type="InterPro" id="IPR000281">
    <property type="entry name" value="HTH_RpiR"/>
</dbReference>
<gene>
    <name evidence="2" type="ORF">AGR13a_Lc110415</name>
</gene>
<dbReference type="SUPFAM" id="SSF53697">
    <property type="entry name" value="SIS domain"/>
    <property type="match status" value="1"/>
</dbReference>
<name>A0ABM9VK72_9HYPH</name>
<dbReference type="InterPro" id="IPR047640">
    <property type="entry name" value="RpiR-like"/>
</dbReference>
<dbReference type="SUPFAM" id="SSF46689">
    <property type="entry name" value="Homeodomain-like"/>
    <property type="match status" value="1"/>
</dbReference>
<dbReference type="InterPro" id="IPR046348">
    <property type="entry name" value="SIS_dom_sf"/>
</dbReference>
<proteinExistence type="predicted"/>